<keyword evidence="3" id="KW-0973">c-di-GMP</keyword>
<dbReference type="InterPro" id="IPR003018">
    <property type="entry name" value="GAF"/>
</dbReference>
<keyword evidence="8" id="KW-1185">Reference proteome</keyword>
<dbReference type="NCBIfam" id="TIGR00254">
    <property type="entry name" value="GGDEF"/>
    <property type="match status" value="1"/>
</dbReference>
<evidence type="ECO:0000313" key="8">
    <source>
        <dbReference type="Proteomes" id="UP000068447"/>
    </source>
</evidence>
<reference evidence="7 8" key="1">
    <citation type="submission" date="2015-12" db="EMBL/GenBank/DDBJ databases">
        <title>Complete genome of Lacimicrobium alkaliphilum KCTC 32984.</title>
        <authorList>
            <person name="Kim S.-G."/>
            <person name="Lee Y.-J."/>
        </authorList>
    </citation>
    <scope>NUCLEOTIDE SEQUENCE [LARGE SCALE GENOMIC DNA]</scope>
    <source>
        <strain evidence="7 8">YelD216</strain>
    </source>
</reference>
<dbReference type="Pfam" id="PF00990">
    <property type="entry name" value="GGDEF"/>
    <property type="match status" value="1"/>
</dbReference>
<dbReference type="SMART" id="SM00267">
    <property type="entry name" value="GGDEF"/>
    <property type="match status" value="1"/>
</dbReference>
<dbReference type="InterPro" id="IPR043128">
    <property type="entry name" value="Rev_trsase/Diguanyl_cyclase"/>
</dbReference>
<proteinExistence type="predicted"/>
<protein>
    <recommendedName>
        <fullName evidence="2">cyclic-guanylate-specific phosphodiesterase</fullName>
        <ecNumber evidence="2">3.1.4.52</ecNumber>
    </recommendedName>
</protein>
<dbReference type="FunFam" id="3.30.70.270:FF:000001">
    <property type="entry name" value="Diguanylate cyclase domain protein"/>
    <property type="match status" value="1"/>
</dbReference>
<dbReference type="InterPro" id="IPR035919">
    <property type="entry name" value="EAL_sf"/>
</dbReference>
<dbReference type="PANTHER" id="PTHR44757">
    <property type="entry name" value="DIGUANYLATE CYCLASE DGCP"/>
    <property type="match status" value="1"/>
</dbReference>
<dbReference type="PIRSF" id="PIRSF005925">
    <property type="entry name" value="Dos"/>
    <property type="match status" value="1"/>
</dbReference>
<evidence type="ECO:0000259" key="5">
    <source>
        <dbReference type="PROSITE" id="PS50883"/>
    </source>
</evidence>
<dbReference type="PROSITE" id="PS50887">
    <property type="entry name" value="GGDEF"/>
    <property type="match status" value="1"/>
</dbReference>
<dbReference type="SUPFAM" id="SSF141868">
    <property type="entry name" value="EAL domain-like"/>
    <property type="match status" value="1"/>
</dbReference>
<dbReference type="Pfam" id="PF00563">
    <property type="entry name" value="EAL"/>
    <property type="match status" value="1"/>
</dbReference>
<dbReference type="GO" id="GO:0071732">
    <property type="term" value="P:cellular response to nitric oxide"/>
    <property type="evidence" value="ECO:0007669"/>
    <property type="project" value="UniProtKB-ARBA"/>
</dbReference>
<dbReference type="OrthoDB" id="6597954at2"/>
<dbReference type="InterPro" id="IPR052155">
    <property type="entry name" value="Biofilm_reg_signaling"/>
</dbReference>
<sequence length="699" mass="78369">MKNQTPAHQAIDIMSGRSPGEEIARLNKIITALMDRAERSMSQQGSDFGLFQATLTLEHKVEQRTYELAEALAENKLITQSLYELTASLKDEIRQRKWAEALHAGQYQILELITANIPLKQVLRQLTTWVEGHGNGALASIVLLAEDGDTIADCLAPSLPEEYSQALIGLKIGPNTGSCGTAMYRNEPVTVTDISNDPLWTDYRELALKHDLRACWSTPVTSPSGQVLGSFAIYYHQPRSPDDELQDVVAGAVHLAGIAIERARSEERIHYMAHHDDLTGLPNRTQLQDRIDNAIERARRNNTRTAVMMIDLDRFKHVNDSLGHHTGDEILKEVAERLTHCVRASDTIARLGGDEFVVNLPEIKQEYSVSMVANKIMQQLETPFFIRNQQLQLGASIGISIYPEDGDDAQDLLRTADTAMYAAKQSGRGQYCYFTHELHEAANKHIVLLSQLQRAIKNDEFCLYFQPLYRLSDDTLVGAEALLRWQHPERGLLAPGQFLFMLEEHGLMADVGNWVLQQGCAQMAHWLQQGHKHVRLSINLAADQFYRGNLVEEVEHALNHNKLAAEYIMLEFTETVLLRSSDSIIAAMKALKKMGVKMSLDDFGTGYSSLSYLHSFPVDQLKIDRSFIQATGDKKTTLDIVTSIISLAKSLGMQSVAEGLETREQKALMRKLKCDYGQGYLLGHPMSAEDFSRLLKRSD</sequence>
<comment type="catalytic activity">
    <reaction evidence="4">
        <text>3',3'-c-di-GMP + H2O = 5'-phosphoguanylyl(3'-&gt;5')guanosine + H(+)</text>
        <dbReference type="Rhea" id="RHEA:24902"/>
        <dbReference type="ChEBI" id="CHEBI:15377"/>
        <dbReference type="ChEBI" id="CHEBI:15378"/>
        <dbReference type="ChEBI" id="CHEBI:58754"/>
        <dbReference type="ChEBI" id="CHEBI:58805"/>
        <dbReference type="EC" id="3.1.4.52"/>
    </reaction>
    <physiologicalReaction direction="left-to-right" evidence="4">
        <dbReference type="Rhea" id="RHEA:24903"/>
    </physiologicalReaction>
</comment>
<feature type="domain" description="GGDEF" evidence="6">
    <location>
        <begin position="303"/>
        <end position="436"/>
    </location>
</feature>
<accession>A0A0U2Z314</accession>
<dbReference type="EC" id="3.1.4.52" evidence="2"/>
<evidence type="ECO:0000256" key="4">
    <source>
        <dbReference type="ARBA" id="ARBA00051114"/>
    </source>
</evidence>
<dbReference type="InterPro" id="IPR012226">
    <property type="entry name" value="Diguanyl_cyclase/Pdiesterase"/>
</dbReference>
<dbReference type="PANTHER" id="PTHR44757:SF2">
    <property type="entry name" value="BIOFILM ARCHITECTURE MAINTENANCE PROTEIN MBAA"/>
    <property type="match status" value="1"/>
</dbReference>
<dbReference type="STRING" id="1526571.AT746_00120"/>
<dbReference type="SUPFAM" id="SSF55781">
    <property type="entry name" value="GAF domain-like"/>
    <property type="match status" value="1"/>
</dbReference>
<dbReference type="SMART" id="SM00065">
    <property type="entry name" value="GAF"/>
    <property type="match status" value="1"/>
</dbReference>
<name>A0A0U2Z314_9ALTE</name>
<dbReference type="EMBL" id="CP013650">
    <property type="protein sequence ID" value="ALS96836.1"/>
    <property type="molecule type" value="Genomic_DNA"/>
</dbReference>
<dbReference type="GO" id="GO:0071111">
    <property type="term" value="F:cyclic-guanylate-specific phosphodiesterase activity"/>
    <property type="evidence" value="ECO:0007669"/>
    <property type="project" value="UniProtKB-EC"/>
</dbReference>
<dbReference type="Gene3D" id="3.20.20.450">
    <property type="entry name" value="EAL domain"/>
    <property type="match status" value="1"/>
</dbReference>
<evidence type="ECO:0000313" key="7">
    <source>
        <dbReference type="EMBL" id="ALS96836.1"/>
    </source>
</evidence>
<dbReference type="InterPro" id="IPR001633">
    <property type="entry name" value="EAL_dom"/>
</dbReference>
<dbReference type="Gene3D" id="3.30.450.40">
    <property type="match status" value="1"/>
</dbReference>
<dbReference type="CDD" id="cd01948">
    <property type="entry name" value="EAL"/>
    <property type="match status" value="1"/>
</dbReference>
<dbReference type="SUPFAM" id="SSF55073">
    <property type="entry name" value="Nucleotide cyclase"/>
    <property type="match status" value="1"/>
</dbReference>
<dbReference type="InterPro" id="IPR029016">
    <property type="entry name" value="GAF-like_dom_sf"/>
</dbReference>
<feature type="domain" description="EAL" evidence="5">
    <location>
        <begin position="445"/>
        <end position="699"/>
    </location>
</feature>
<dbReference type="PROSITE" id="PS50883">
    <property type="entry name" value="EAL"/>
    <property type="match status" value="1"/>
</dbReference>
<evidence type="ECO:0000256" key="1">
    <source>
        <dbReference type="ARBA" id="ARBA00001946"/>
    </source>
</evidence>
<dbReference type="AlphaFoldDB" id="A0A0U2Z314"/>
<dbReference type="Proteomes" id="UP000068447">
    <property type="component" value="Chromosome"/>
</dbReference>
<evidence type="ECO:0000259" key="6">
    <source>
        <dbReference type="PROSITE" id="PS50887"/>
    </source>
</evidence>
<dbReference type="Gene3D" id="3.30.70.270">
    <property type="match status" value="1"/>
</dbReference>
<evidence type="ECO:0000256" key="3">
    <source>
        <dbReference type="ARBA" id="ARBA00022636"/>
    </source>
</evidence>
<gene>
    <name evidence="7" type="ORF">AT746_00120</name>
</gene>
<comment type="cofactor">
    <cofactor evidence="1">
        <name>Mg(2+)</name>
        <dbReference type="ChEBI" id="CHEBI:18420"/>
    </cofactor>
</comment>
<organism evidence="7 8">
    <name type="scientific">Lacimicrobium alkaliphilum</name>
    <dbReference type="NCBI Taxonomy" id="1526571"/>
    <lineage>
        <taxon>Bacteria</taxon>
        <taxon>Pseudomonadati</taxon>
        <taxon>Pseudomonadota</taxon>
        <taxon>Gammaproteobacteria</taxon>
        <taxon>Alteromonadales</taxon>
        <taxon>Alteromonadaceae</taxon>
        <taxon>Lacimicrobium</taxon>
    </lineage>
</organism>
<dbReference type="CDD" id="cd01949">
    <property type="entry name" value="GGDEF"/>
    <property type="match status" value="1"/>
</dbReference>
<dbReference type="Pfam" id="PF13185">
    <property type="entry name" value="GAF_2"/>
    <property type="match status" value="1"/>
</dbReference>
<dbReference type="SMART" id="SM00052">
    <property type="entry name" value="EAL"/>
    <property type="match status" value="1"/>
</dbReference>
<dbReference type="InterPro" id="IPR029787">
    <property type="entry name" value="Nucleotide_cyclase"/>
</dbReference>
<dbReference type="RefSeq" id="WP_062474728.1">
    <property type="nucleotide sequence ID" value="NZ_CP013650.1"/>
</dbReference>
<dbReference type="KEGG" id="lal:AT746_00120"/>
<dbReference type="InterPro" id="IPR000160">
    <property type="entry name" value="GGDEF_dom"/>
</dbReference>
<dbReference type="FunFam" id="3.20.20.450:FF:000001">
    <property type="entry name" value="Cyclic di-GMP phosphodiesterase yahA"/>
    <property type="match status" value="1"/>
</dbReference>
<evidence type="ECO:0000256" key="2">
    <source>
        <dbReference type="ARBA" id="ARBA00012282"/>
    </source>
</evidence>